<dbReference type="GO" id="GO:0071230">
    <property type="term" value="P:cellular response to amino acid stimulus"/>
    <property type="evidence" value="ECO:0007669"/>
    <property type="project" value="InterPro"/>
</dbReference>
<proteinExistence type="inferred from homology"/>
<comment type="subcellular location">
    <subcellularLocation>
        <location evidence="1">Lysosome</location>
    </subcellularLocation>
</comment>
<comment type="function">
    <text evidence="6">As part of the Ragulator complex it is involved in amino acid sensing and activation of mTORC1, a signaling complex promoting cell growth in response to growth factors, energy levels, and amino acids. Activated by amino acids through a mechanism involving the lysosomal V-ATPase, the Ragulator plays a dual role for the small GTPases Rag (RagA/RRAGA, RagB/RRAGB, RagC/RRAGC and/or RagD/RRAGD): it (1) acts as a guanine nucleotide exchange factor (GEF), activating the small GTPases Rag and (2) mediates recruitment of Rag GTPases to the lysosome membrane. Activated Ragulator and Rag GTPases function as a scaffold recruiting mTORC1 to lysosomes where it is in turn activated.</text>
</comment>
<evidence type="ECO:0000313" key="7">
    <source>
        <dbReference type="Proteomes" id="UP001318040"/>
    </source>
</evidence>
<dbReference type="Proteomes" id="UP001318040">
    <property type="component" value="Chromosome 47"/>
</dbReference>
<keyword evidence="7" id="KW-1185">Reference proteome</keyword>
<sequence length="79" mass="8671">MSDDGVLASGGELENAERAGKVLVAMLRLAVTLTIEDRAEPSFKRLSVMFEDHSYLLTVSGQKIFVVKRKRSSSCPKEA</sequence>
<gene>
    <name evidence="8" type="primary">LAMTOR4</name>
</gene>
<name>A0AAJ7U3R7_PETMA</name>
<dbReference type="GO" id="GO:0032008">
    <property type="term" value="P:positive regulation of TOR signaling"/>
    <property type="evidence" value="ECO:0007669"/>
    <property type="project" value="InterPro"/>
</dbReference>
<dbReference type="GO" id="GO:0005764">
    <property type="term" value="C:lysosome"/>
    <property type="evidence" value="ECO:0007669"/>
    <property type="project" value="UniProtKB-SubCell"/>
</dbReference>
<dbReference type="PANTHER" id="PTHR33967">
    <property type="entry name" value="RAGULATOR COMPLEX PROTEIN LAMTOR4"/>
    <property type="match status" value="1"/>
</dbReference>
<dbReference type="GO" id="GO:0005085">
    <property type="term" value="F:guanyl-nucleotide exchange factor activity"/>
    <property type="evidence" value="ECO:0007669"/>
    <property type="project" value="TreeGrafter"/>
</dbReference>
<evidence type="ECO:0000256" key="3">
    <source>
        <dbReference type="ARBA" id="ARBA00016098"/>
    </source>
</evidence>
<dbReference type="PANTHER" id="PTHR33967:SF1">
    <property type="entry name" value="RAGULATOR COMPLEX PROTEIN LAMTOR4"/>
    <property type="match status" value="1"/>
</dbReference>
<evidence type="ECO:0000256" key="2">
    <source>
        <dbReference type="ARBA" id="ARBA00010627"/>
    </source>
</evidence>
<dbReference type="GO" id="GO:0071986">
    <property type="term" value="C:Ragulator complex"/>
    <property type="evidence" value="ECO:0007669"/>
    <property type="project" value="InterPro"/>
</dbReference>
<dbReference type="AlphaFoldDB" id="A0AAJ7U3R7"/>
<evidence type="ECO:0000313" key="8">
    <source>
        <dbReference type="RefSeq" id="XP_032827763.1"/>
    </source>
</evidence>
<protein>
    <recommendedName>
        <fullName evidence="3">Ragulator complex protein LAMTOR4</fullName>
    </recommendedName>
    <alternativeName>
        <fullName evidence="5">Late endosomal/lysosomal adaptor and MAPK and MTOR activator 4</fullName>
    </alternativeName>
</protein>
<dbReference type="InterPro" id="IPR034601">
    <property type="entry name" value="LAMTOR4"/>
</dbReference>
<evidence type="ECO:0000256" key="6">
    <source>
        <dbReference type="ARBA" id="ARBA00045571"/>
    </source>
</evidence>
<comment type="similarity">
    <text evidence="2">Belongs to the LAMTOR4 family.</text>
</comment>
<evidence type="ECO:0000256" key="4">
    <source>
        <dbReference type="ARBA" id="ARBA00023228"/>
    </source>
</evidence>
<keyword evidence="4" id="KW-0458">Lysosome</keyword>
<organism evidence="7 8">
    <name type="scientific">Petromyzon marinus</name>
    <name type="common">Sea lamprey</name>
    <dbReference type="NCBI Taxonomy" id="7757"/>
    <lineage>
        <taxon>Eukaryota</taxon>
        <taxon>Metazoa</taxon>
        <taxon>Chordata</taxon>
        <taxon>Craniata</taxon>
        <taxon>Vertebrata</taxon>
        <taxon>Cyclostomata</taxon>
        <taxon>Hyperoartia</taxon>
        <taxon>Petromyzontiformes</taxon>
        <taxon>Petromyzontidae</taxon>
        <taxon>Petromyzon</taxon>
    </lineage>
</organism>
<evidence type="ECO:0000256" key="5">
    <source>
        <dbReference type="ARBA" id="ARBA00032690"/>
    </source>
</evidence>
<dbReference type="KEGG" id="pmrn:116952486"/>
<accession>A0AAJ7U3R7</accession>
<evidence type="ECO:0000256" key="1">
    <source>
        <dbReference type="ARBA" id="ARBA00004371"/>
    </source>
</evidence>
<reference evidence="8" key="1">
    <citation type="submission" date="2025-08" db="UniProtKB">
        <authorList>
            <consortium name="RefSeq"/>
        </authorList>
    </citation>
    <scope>IDENTIFICATION</scope>
    <source>
        <tissue evidence="8">Sperm</tissue>
    </source>
</reference>
<dbReference type="RefSeq" id="XP_032827763.1">
    <property type="nucleotide sequence ID" value="XM_032971872.1"/>
</dbReference>